<evidence type="ECO:0000313" key="3">
    <source>
        <dbReference type="EMBL" id="PSN99020.1"/>
    </source>
</evidence>
<dbReference type="Gene3D" id="3.40.50.11090">
    <property type="match status" value="1"/>
</dbReference>
<dbReference type="PANTHER" id="PTHR46401">
    <property type="entry name" value="GLYCOSYLTRANSFERASE WBBK-RELATED"/>
    <property type="match status" value="1"/>
</dbReference>
<gene>
    <name evidence="3" type="ORF">B9Q05_12220</name>
</gene>
<keyword evidence="1" id="KW-0808">Transferase</keyword>
<accession>A0A2R6BKA5</accession>
<dbReference type="SUPFAM" id="SSF53756">
    <property type="entry name" value="UDP-Glycosyltransferase/glycogen phosphorylase"/>
    <property type="match status" value="1"/>
</dbReference>
<dbReference type="InterPro" id="IPR001296">
    <property type="entry name" value="Glyco_trans_1"/>
</dbReference>
<comment type="caution">
    <text evidence="3">The sequence shown here is derived from an EMBL/GenBank/DDBJ whole genome shotgun (WGS) entry which is preliminary data.</text>
</comment>
<evidence type="ECO:0000313" key="4">
    <source>
        <dbReference type="Proteomes" id="UP000241120"/>
    </source>
</evidence>
<reference evidence="3 4" key="1">
    <citation type="submission" date="2017-04" db="EMBL/GenBank/DDBJ databases">
        <title>Novel microbial lineages endemic to geothermal iron-oxide mats fill important gaps in the evolutionary history of Archaea.</title>
        <authorList>
            <person name="Jay Z.J."/>
            <person name="Beam J.P."/>
            <person name="Dlakic M."/>
            <person name="Rusch D.B."/>
            <person name="Kozubal M.A."/>
            <person name="Inskeep W.P."/>
        </authorList>
    </citation>
    <scope>NUCLEOTIDE SEQUENCE [LARGE SCALE GENOMIC DNA]</scope>
    <source>
        <strain evidence="3">ECH_B_1</strain>
    </source>
</reference>
<evidence type="ECO:0000256" key="1">
    <source>
        <dbReference type="ARBA" id="ARBA00022679"/>
    </source>
</evidence>
<dbReference type="Gene3D" id="3.40.50.2000">
    <property type="entry name" value="Glycogen Phosphorylase B"/>
    <property type="match status" value="1"/>
</dbReference>
<dbReference type="EMBL" id="NEXG01000048">
    <property type="protein sequence ID" value="PSN99020.1"/>
    <property type="molecule type" value="Genomic_DNA"/>
</dbReference>
<dbReference type="CDD" id="cd03801">
    <property type="entry name" value="GT4_PimA-like"/>
    <property type="match status" value="1"/>
</dbReference>
<evidence type="ECO:0000259" key="2">
    <source>
        <dbReference type="Pfam" id="PF00534"/>
    </source>
</evidence>
<dbReference type="Proteomes" id="UP000241120">
    <property type="component" value="Unassembled WGS sequence"/>
</dbReference>
<sequence>MLYHLDYMKKLHDMIPKVDINVATFSPTAYVASWKSIDGSTPFYHMQHLETIMFSNPLMKKFILDTYFLPIYKVANSKWLQQKLRLIVGTEFPILNPAIEHDIFYRRNVYKQDSRNINIIALGKGGWKNTIGIYNAVNLVRSKLPNKKIILHFFGQRPINGIKFDNRETIFHKNLSDDQLAELYSNSDIQVTFSTAESFPLPPLEAMACGSAVITTPYGTEDYVIDGLNALIVEPNNVEMLADKIRLLIEDEELRQKLIENGFKTASKFNYPEQTKILIEQFKQALNRYQNSYVKEMQL</sequence>
<organism evidence="3 4">
    <name type="scientific">Candidatus Marsarchaeota G2 archaeon ECH_B_1</name>
    <dbReference type="NCBI Taxonomy" id="1978159"/>
    <lineage>
        <taxon>Archaea</taxon>
        <taxon>Candidatus Marsarchaeota</taxon>
        <taxon>Candidatus Marsarchaeota group 2</taxon>
    </lineage>
</organism>
<protein>
    <recommendedName>
        <fullName evidence="2">Glycosyl transferase family 1 domain-containing protein</fullName>
    </recommendedName>
</protein>
<dbReference type="Pfam" id="PF00534">
    <property type="entry name" value="Glycos_transf_1"/>
    <property type="match status" value="1"/>
</dbReference>
<name>A0A2R6BKA5_9ARCH</name>
<dbReference type="GO" id="GO:0016757">
    <property type="term" value="F:glycosyltransferase activity"/>
    <property type="evidence" value="ECO:0007669"/>
    <property type="project" value="InterPro"/>
</dbReference>
<proteinExistence type="predicted"/>
<dbReference type="PANTHER" id="PTHR46401:SF2">
    <property type="entry name" value="GLYCOSYLTRANSFERASE WBBK-RELATED"/>
    <property type="match status" value="1"/>
</dbReference>
<dbReference type="AlphaFoldDB" id="A0A2R6BKA5"/>
<feature type="domain" description="Glycosyl transferase family 1" evidence="2">
    <location>
        <begin position="167"/>
        <end position="264"/>
    </location>
</feature>